<dbReference type="EMBL" id="SLXK01000003">
    <property type="protein sequence ID" value="TCP31247.1"/>
    <property type="molecule type" value="Genomic_DNA"/>
</dbReference>
<keyword evidence="6 10" id="KW-1133">Transmembrane helix</keyword>
<evidence type="ECO:0000256" key="7">
    <source>
        <dbReference type="ARBA" id="ARBA00023136"/>
    </source>
</evidence>
<evidence type="ECO:0000256" key="4">
    <source>
        <dbReference type="ARBA" id="ARBA00022692"/>
    </source>
</evidence>
<proteinExistence type="inferred from homology"/>
<reference evidence="12 13" key="1">
    <citation type="submission" date="2019-03" db="EMBL/GenBank/DDBJ databases">
        <title>Genomic Encyclopedia of Type Strains, Phase IV (KMG-IV): sequencing the most valuable type-strain genomes for metagenomic binning, comparative biology and taxonomic classification.</title>
        <authorList>
            <person name="Goeker M."/>
        </authorList>
    </citation>
    <scope>NUCLEOTIDE SEQUENCE [LARGE SCALE GENOMIC DNA]</scope>
    <source>
        <strain evidence="12 13">DSM 19377</strain>
    </source>
</reference>
<dbReference type="InterPro" id="IPR047196">
    <property type="entry name" value="YidC_ALB_C"/>
</dbReference>
<dbReference type="InterPro" id="IPR028055">
    <property type="entry name" value="YidC/Oxa/ALB_C"/>
</dbReference>
<dbReference type="OrthoDB" id="9780552at2"/>
<feature type="transmembrane region" description="Helical" evidence="10">
    <location>
        <begin position="176"/>
        <end position="192"/>
    </location>
</feature>
<evidence type="ECO:0000256" key="1">
    <source>
        <dbReference type="ARBA" id="ARBA00004651"/>
    </source>
</evidence>
<dbReference type="GO" id="GO:0005886">
    <property type="term" value="C:plasma membrane"/>
    <property type="evidence" value="ECO:0007669"/>
    <property type="project" value="UniProtKB-SubCell"/>
</dbReference>
<dbReference type="GO" id="GO:0015031">
    <property type="term" value="P:protein transport"/>
    <property type="evidence" value="ECO:0007669"/>
    <property type="project" value="UniProtKB-KW"/>
</dbReference>
<keyword evidence="7 10" id="KW-0472">Membrane</keyword>
<name>A0A4R2P8Q7_9BACL</name>
<dbReference type="CDD" id="cd20070">
    <property type="entry name" value="5TM_YidC_Alb3"/>
    <property type="match status" value="1"/>
</dbReference>
<evidence type="ECO:0000256" key="9">
    <source>
        <dbReference type="RuleBase" id="RU003945"/>
    </source>
</evidence>
<evidence type="ECO:0000256" key="5">
    <source>
        <dbReference type="ARBA" id="ARBA00022927"/>
    </source>
</evidence>
<dbReference type="PRINTS" id="PR00701">
    <property type="entry name" value="60KDINNERMP"/>
</dbReference>
<evidence type="ECO:0000313" key="13">
    <source>
        <dbReference type="Proteomes" id="UP000295416"/>
    </source>
</evidence>
<dbReference type="GO" id="GO:0051205">
    <property type="term" value="P:protein insertion into membrane"/>
    <property type="evidence" value="ECO:0007669"/>
    <property type="project" value="TreeGrafter"/>
</dbReference>
<dbReference type="Proteomes" id="UP000295416">
    <property type="component" value="Unassembled WGS sequence"/>
</dbReference>
<dbReference type="AlphaFoldDB" id="A0A4R2P8Q7"/>
<evidence type="ECO:0000256" key="6">
    <source>
        <dbReference type="ARBA" id="ARBA00022989"/>
    </source>
</evidence>
<feature type="transmembrane region" description="Helical" evidence="10">
    <location>
        <begin position="28"/>
        <end position="48"/>
    </location>
</feature>
<keyword evidence="8" id="KW-0143">Chaperone</keyword>
<comment type="caution">
    <text evidence="12">The sequence shown here is derived from an EMBL/GenBank/DDBJ whole genome shotgun (WGS) entry which is preliminary data.</text>
</comment>
<evidence type="ECO:0000256" key="10">
    <source>
        <dbReference type="SAM" id="Phobius"/>
    </source>
</evidence>
<evidence type="ECO:0000259" key="11">
    <source>
        <dbReference type="Pfam" id="PF02096"/>
    </source>
</evidence>
<dbReference type="GO" id="GO:0032977">
    <property type="term" value="F:membrane insertase activity"/>
    <property type="evidence" value="ECO:0007669"/>
    <property type="project" value="InterPro"/>
</dbReference>
<comment type="similarity">
    <text evidence="9">Belongs to the OXA1/ALB3/YidC family.</text>
</comment>
<protein>
    <submittedName>
        <fullName evidence="12">YidC/Oxa1 family membrane protein insertase</fullName>
    </submittedName>
</protein>
<accession>A0A4R2P8Q7</accession>
<feature type="domain" description="Membrane insertase YidC/Oxa/ALB C-terminal" evidence="11">
    <location>
        <begin position="28"/>
        <end position="214"/>
    </location>
</feature>
<dbReference type="PANTHER" id="PTHR12428">
    <property type="entry name" value="OXA1"/>
    <property type="match status" value="1"/>
</dbReference>
<evidence type="ECO:0000256" key="2">
    <source>
        <dbReference type="ARBA" id="ARBA00022448"/>
    </source>
</evidence>
<gene>
    <name evidence="12" type="ORF">EV207_103130</name>
</gene>
<evidence type="ECO:0000313" key="12">
    <source>
        <dbReference type="EMBL" id="TCP31247.1"/>
    </source>
</evidence>
<evidence type="ECO:0000256" key="8">
    <source>
        <dbReference type="ARBA" id="ARBA00023186"/>
    </source>
</evidence>
<dbReference type="RefSeq" id="WP_132743828.1">
    <property type="nucleotide sequence ID" value="NZ_SLXK01000003.1"/>
</dbReference>
<keyword evidence="2" id="KW-0813">Transport</keyword>
<keyword evidence="5" id="KW-0653">Protein transport</keyword>
<feature type="transmembrane region" description="Helical" evidence="10">
    <location>
        <begin position="136"/>
        <end position="156"/>
    </location>
</feature>
<dbReference type="Pfam" id="PF02096">
    <property type="entry name" value="60KD_IMP"/>
    <property type="match status" value="1"/>
</dbReference>
<evidence type="ECO:0000256" key="3">
    <source>
        <dbReference type="ARBA" id="ARBA00022475"/>
    </source>
</evidence>
<sequence>MIGFFHHYFVEPFASLIHLTASFFDGSYGMAIIIITLVIRLILSPFMLKQYKNQQQMRVKMDLIKPEMDEIKKRMKEEKDPAVQRKMQQEMLELYKKHNMSPLSFGCLPILIQMPILMGFYYAIRGSKEIASHTFLWFNLGHPNIILAIVAGIIYYLQFKVQQSNMPKAQAQSMKWMGLISPIMILFVSINAPAALPLYWSVGGLFLIGQTLFAKAYLTKKEPEKAIQT</sequence>
<comment type="subcellular location">
    <subcellularLocation>
        <location evidence="1">Cell membrane</location>
        <topology evidence="1">Multi-pass membrane protein</topology>
    </subcellularLocation>
    <subcellularLocation>
        <location evidence="9">Membrane</location>
        <topology evidence="9">Multi-pass membrane protein</topology>
    </subcellularLocation>
</comment>
<organism evidence="12 13">
    <name type="scientific">Scopulibacillus darangshiensis</name>
    <dbReference type="NCBI Taxonomy" id="442528"/>
    <lineage>
        <taxon>Bacteria</taxon>
        <taxon>Bacillati</taxon>
        <taxon>Bacillota</taxon>
        <taxon>Bacilli</taxon>
        <taxon>Bacillales</taxon>
        <taxon>Sporolactobacillaceae</taxon>
        <taxon>Scopulibacillus</taxon>
    </lineage>
</organism>
<keyword evidence="13" id="KW-1185">Reference proteome</keyword>
<dbReference type="NCBIfam" id="TIGR03592">
    <property type="entry name" value="yidC_oxa1_cterm"/>
    <property type="match status" value="1"/>
</dbReference>
<feature type="transmembrane region" description="Helical" evidence="10">
    <location>
        <begin position="103"/>
        <end position="124"/>
    </location>
</feature>
<dbReference type="InterPro" id="IPR001708">
    <property type="entry name" value="YidC/ALB3/OXA1/COX18"/>
</dbReference>
<keyword evidence="3" id="KW-1003">Cell membrane</keyword>
<dbReference type="PANTHER" id="PTHR12428:SF65">
    <property type="entry name" value="CYTOCHROME C OXIDASE ASSEMBLY PROTEIN COX18, MITOCHONDRIAL"/>
    <property type="match status" value="1"/>
</dbReference>
<keyword evidence="4 9" id="KW-0812">Transmembrane</keyword>